<keyword evidence="2" id="KW-0732">Signal</keyword>
<evidence type="ECO:0000256" key="1">
    <source>
        <dbReference type="SAM" id="MobiDB-lite"/>
    </source>
</evidence>
<sequence>MKSTFRIAIFSAILLSLVGCTSNSVKTTPKLFAAPMLNDCISKVSSELFNNQIQSFSDPKIQINQPEVQDLTYFAKSVKSYIAQETEALSKYQEKLDGKPIFHVFNIDMKNEKNSVSCSYIFSTDHKSRMDQKPVLFKIQSGKRVEFMSNQNHIDAISPIEFLFDLPFKKQGVRLFDLEYSGTTKLKNEASNNQILDRIHDVVSSNNLLEFYQMSEPLSPEKAALLANEAVASVEFPHFIRPNTIHVVVPPNKYLQKDKEEIKPAYLQNLDKFNERRFVDAETGINTSTEILNEMKRELGLATGNSPTTSISHEPELDIKTSGYTSAELAEIRRTESR</sequence>
<organism evidence="3 4">
    <name type="scientific">Acinetobacter terrae</name>
    <dbReference type="NCBI Taxonomy" id="2731247"/>
    <lineage>
        <taxon>Bacteria</taxon>
        <taxon>Pseudomonadati</taxon>
        <taxon>Pseudomonadota</taxon>
        <taxon>Gammaproteobacteria</taxon>
        <taxon>Moraxellales</taxon>
        <taxon>Moraxellaceae</taxon>
        <taxon>Acinetobacter</taxon>
        <taxon>Acinetobacter Taxon 24</taxon>
    </lineage>
</organism>
<proteinExistence type="predicted"/>
<gene>
    <name evidence="3" type="ORF">HLH17_02240</name>
</gene>
<evidence type="ECO:0000256" key="2">
    <source>
        <dbReference type="SAM" id="SignalP"/>
    </source>
</evidence>
<feature type="chain" id="PRO_5030598894" description="Lipoprotein" evidence="2">
    <location>
        <begin position="28"/>
        <end position="338"/>
    </location>
</feature>
<dbReference type="Proteomes" id="UP000569202">
    <property type="component" value="Unassembled WGS sequence"/>
</dbReference>
<feature type="signal peptide" evidence="2">
    <location>
        <begin position="1"/>
        <end position="27"/>
    </location>
</feature>
<evidence type="ECO:0008006" key="5">
    <source>
        <dbReference type="Google" id="ProtNLM"/>
    </source>
</evidence>
<protein>
    <recommendedName>
        <fullName evidence="5">Lipoprotein</fullName>
    </recommendedName>
</protein>
<name>A0A7Y2W9L8_9GAMM</name>
<dbReference type="EMBL" id="JABERL010000005">
    <property type="protein sequence ID" value="NNH76521.1"/>
    <property type="molecule type" value="Genomic_DNA"/>
</dbReference>
<evidence type="ECO:0000313" key="4">
    <source>
        <dbReference type="Proteomes" id="UP000569202"/>
    </source>
</evidence>
<comment type="caution">
    <text evidence="3">The sequence shown here is derived from an EMBL/GenBank/DDBJ whole genome shotgun (WGS) entry which is preliminary data.</text>
</comment>
<reference evidence="3 4" key="1">
    <citation type="submission" date="2020-04" db="EMBL/GenBank/DDBJ databases">
        <title>Acinetobacter Taxon 24.</title>
        <authorList>
            <person name="Nemec A."/>
            <person name="Radolfova-Krizova L."/>
            <person name="Higgins P.G."/>
            <person name="Spanelova P."/>
        </authorList>
    </citation>
    <scope>NUCLEOTIDE SEQUENCE [LARGE SCALE GENOMIC DNA]</scope>
    <source>
        <strain evidence="3 4">ANC 5380</strain>
    </source>
</reference>
<accession>A0A7Y2W9L8</accession>
<dbReference type="RefSeq" id="WP_171539723.1">
    <property type="nucleotide sequence ID" value="NZ_JABERL010000005.1"/>
</dbReference>
<dbReference type="AlphaFoldDB" id="A0A7Y2W9L8"/>
<evidence type="ECO:0000313" key="3">
    <source>
        <dbReference type="EMBL" id="NNH76521.1"/>
    </source>
</evidence>
<feature type="region of interest" description="Disordered" evidence="1">
    <location>
        <begin position="301"/>
        <end position="338"/>
    </location>
</feature>
<feature type="compositionally biased region" description="Polar residues" evidence="1">
    <location>
        <begin position="303"/>
        <end position="312"/>
    </location>
</feature>
<dbReference type="PROSITE" id="PS51257">
    <property type="entry name" value="PROKAR_LIPOPROTEIN"/>
    <property type="match status" value="1"/>
</dbReference>